<evidence type="ECO:0000313" key="2">
    <source>
        <dbReference type="Proteomes" id="UP001175271"/>
    </source>
</evidence>
<name>A0AA39I0V3_9BILA</name>
<dbReference type="Proteomes" id="UP001175271">
    <property type="component" value="Unassembled WGS sequence"/>
</dbReference>
<proteinExistence type="predicted"/>
<protein>
    <submittedName>
        <fullName evidence="1">Uncharacterized protein</fullName>
    </submittedName>
</protein>
<comment type="caution">
    <text evidence="1">The sequence shown here is derived from an EMBL/GenBank/DDBJ whole genome shotgun (WGS) entry which is preliminary data.</text>
</comment>
<dbReference type="EMBL" id="JAUCMV010000003">
    <property type="protein sequence ID" value="KAK0414339.1"/>
    <property type="molecule type" value="Genomic_DNA"/>
</dbReference>
<gene>
    <name evidence="1" type="ORF">QR680_007273</name>
</gene>
<evidence type="ECO:0000313" key="1">
    <source>
        <dbReference type="EMBL" id="KAK0414339.1"/>
    </source>
</evidence>
<reference evidence="1" key="1">
    <citation type="submission" date="2023-06" db="EMBL/GenBank/DDBJ databases">
        <title>Genomic analysis of the entomopathogenic nematode Steinernema hermaphroditum.</title>
        <authorList>
            <person name="Schwarz E.M."/>
            <person name="Heppert J.K."/>
            <person name="Baniya A."/>
            <person name="Schwartz H.T."/>
            <person name="Tan C.-H."/>
            <person name="Antoshechkin I."/>
            <person name="Sternberg P.W."/>
            <person name="Goodrich-Blair H."/>
            <person name="Dillman A.R."/>
        </authorList>
    </citation>
    <scope>NUCLEOTIDE SEQUENCE</scope>
    <source>
        <strain evidence="1">PS9179</strain>
        <tissue evidence="1">Whole animal</tissue>
    </source>
</reference>
<organism evidence="1 2">
    <name type="scientific">Steinernema hermaphroditum</name>
    <dbReference type="NCBI Taxonomy" id="289476"/>
    <lineage>
        <taxon>Eukaryota</taxon>
        <taxon>Metazoa</taxon>
        <taxon>Ecdysozoa</taxon>
        <taxon>Nematoda</taxon>
        <taxon>Chromadorea</taxon>
        <taxon>Rhabditida</taxon>
        <taxon>Tylenchina</taxon>
        <taxon>Panagrolaimomorpha</taxon>
        <taxon>Strongyloidoidea</taxon>
        <taxon>Steinernematidae</taxon>
        <taxon>Steinernema</taxon>
    </lineage>
</organism>
<keyword evidence="2" id="KW-1185">Reference proteome</keyword>
<sequence length="73" mass="7836">MGMVQPDSGVRAQPVSDPVIEDVLGLVPILRRVRNASVNDYDTIIVEIHSEIPTNSASNKSRLDHISKAAQGG</sequence>
<dbReference type="AlphaFoldDB" id="A0AA39I0V3"/>
<accession>A0AA39I0V3</accession>